<evidence type="ECO:0000313" key="2">
    <source>
        <dbReference type="EMBL" id="SHL44336.1"/>
    </source>
</evidence>
<dbReference type="InterPro" id="IPR016181">
    <property type="entry name" value="Acyl_CoA_acyltransferase"/>
</dbReference>
<dbReference type="AlphaFoldDB" id="A0A1M7AP24"/>
<dbReference type="STRING" id="1121322.SAMN02745136_04912"/>
<keyword evidence="2" id="KW-0808">Transferase</keyword>
<protein>
    <submittedName>
        <fullName evidence="2">Acetyltransferase (GNAT) family protein</fullName>
    </submittedName>
</protein>
<organism evidence="2 3">
    <name type="scientific">Anaerocolumna jejuensis DSM 15929</name>
    <dbReference type="NCBI Taxonomy" id="1121322"/>
    <lineage>
        <taxon>Bacteria</taxon>
        <taxon>Bacillati</taxon>
        <taxon>Bacillota</taxon>
        <taxon>Clostridia</taxon>
        <taxon>Lachnospirales</taxon>
        <taxon>Lachnospiraceae</taxon>
        <taxon>Anaerocolumna</taxon>
    </lineage>
</organism>
<feature type="domain" description="N-acetyltransferase" evidence="1">
    <location>
        <begin position="187"/>
        <end position="321"/>
    </location>
</feature>
<evidence type="ECO:0000259" key="1">
    <source>
        <dbReference type="PROSITE" id="PS51186"/>
    </source>
</evidence>
<dbReference type="GO" id="GO:0016747">
    <property type="term" value="F:acyltransferase activity, transferring groups other than amino-acyl groups"/>
    <property type="evidence" value="ECO:0007669"/>
    <property type="project" value="InterPro"/>
</dbReference>
<dbReference type="InterPro" id="IPR000182">
    <property type="entry name" value="GNAT_dom"/>
</dbReference>
<accession>A0A1M7AP24</accession>
<evidence type="ECO:0000313" key="3">
    <source>
        <dbReference type="Proteomes" id="UP000184386"/>
    </source>
</evidence>
<dbReference type="EMBL" id="FRAC01000033">
    <property type="protein sequence ID" value="SHL44336.1"/>
    <property type="molecule type" value="Genomic_DNA"/>
</dbReference>
<gene>
    <name evidence="2" type="ORF">SAMN02745136_04912</name>
</gene>
<dbReference type="OrthoDB" id="1884663at2"/>
<dbReference type="SUPFAM" id="SSF55729">
    <property type="entry name" value="Acyl-CoA N-acyltransferases (Nat)"/>
    <property type="match status" value="1"/>
</dbReference>
<sequence length="321" mass="36461">MIDTYKEEYRDGILKLWNTAAVKLGYKELDMDSFSDIFTGNAYFNPEQAFVMRKANEITGFACGCMGEDLPLGETSGYITCVILGEDVENSENYIQLLSLLEETFQRAGKTQSEILFFNPMMLPWYIRNTDRHEHNNAPGVFKNSRFYEELLQNGYVLRTTEQAMYLDLKGFGIPQAIAEKEEKAAGEGYEVSLFDKARHCNVEQMLKKLENPLWEREILQCTREGTPVLIAAKNGAVVGFAGPMLRQENGRGYFTGIGVVKEHEGHGLGTILFYKLCEEEKKVQAAYMSLYTGAENPAARIYSQAGFRRVQEFAVMRKML</sequence>
<name>A0A1M7AP24_9FIRM</name>
<dbReference type="PROSITE" id="PS51186">
    <property type="entry name" value="GNAT"/>
    <property type="match status" value="1"/>
</dbReference>
<dbReference type="CDD" id="cd04301">
    <property type="entry name" value="NAT_SF"/>
    <property type="match status" value="1"/>
</dbReference>
<dbReference type="Pfam" id="PF00583">
    <property type="entry name" value="Acetyltransf_1"/>
    <property type="match status" value="1"/>
</dbReference>
<dbReference type="Proteomes" id="UP000184386">
    <property type="component" value="Unassembled WGS sequence"/>
</dbReference>
<proteinExistence type="predicted"/>
<reference evidence="2 3" key="1">
    <citation type="submission" date="2016-11" db="EMBL/GenBank/DDBJ databases">
        <authorList>
            <person name="Jaros S."/>
            <person name="Januszkiewicz K."/>
            <person name="Wedrychowicz H."/>
        </authorList>
    </citation>
    <scope>NUCLEOTIDE SEQUENCE [LARGE SCALE GENOMIC DNA]</scope>
    <source>
        <strain evidence="2 3">DSM 15929</strain>
    </source>
</reference>
<dbReference type="Gene3D" id="3.40.630.30">
    <property type="match status" value="1"/>
</dbReference>
<dbReference type="RefSeq" id="WP_073279835.1">
    <property type="nucleotide sequence ID" value="NZ_FRAC01000033.1"/>
</dbReference>
<keyword evidence="3" id="KW-1185">Reference proteome</keyword>